<protein>
    <submittedName>
        <fullName evidence="1">Uncharacterized protein</fullName>
    </submittedName>
</protein>
<reference evidence="1 2" key="1">
    <citation type="journal article" date="2016" name="Antonie Van Leeuwenhoek">
        <title>Dongia soli sp. nov., isolated from soil from Dokdo, Korea.</title>
        <authorList>
            <person name="Kim D.U."/>
            <person name="Lee H."/>
            <person name="Kim H."/>
            <person name="Kim S.G."/>
            <person name="Ka J.O."/>
        </authorList>
    </citation>
    <scope>NUCLEOTIDE SEQUENCE [LARGE SCALE GENOMIC DNA]</scope>
    <source>
        <strain evidence="1 2">D78</strain>
    </source>
</reference>
<dbReference type="RefSeq" id="WP_320510695.1">
    <property type="nucleotide sequence ID" value="NZ_JAXCLW010000011.1"/>
</dbReference>
<dbReference type="EMBL" id="JAXCLW010000011">
    <property type="protein sequence ID" value="MDY0885624.1"/>
    <property type="molecule type" value="Genomic_DNA"/>
</dbReference>
<dbReference type="Proteomes" id="UP001279642">
    <property type="component" value="Unassembled WGS sequence"/>
</dbReference>
<accession>A0ABU5EIG7</accession>
<organism evidence="1 2">
    <name type="scientific">Dongia soli</name>
    <dbReference type="NCBI Taxonomy" id="600628"/>
    <lineage>
        <taxon>Bacteria</taxon>
        <taxon>Pseudomonadati</taxon>
        <taxon>Pseudomonadota</taxon>
        <taxon>Alphaproteobacteria</taxon>
        <taxon>Rhodospirillales</taxon>
        <taxon>Dongiaceae</taxon>
        <taxon>Dongia</taxon>
    </lineage>
</organism>
<comment type="caution">
    <text evidence="1">The sequence shown here is derived from an EMBL/GenBank/DDBJ whole genome shotgun (WGS) entry which is preliminary data.</text>
</comment>
<sequence>MAENRTHYLTRIAPIDRQDAIDRCVICGPVRSLRSERLILTARINFNP</sequence>
<evidence type="ECO:0000313" key="2">
    <source>
        <dbReference type="Proteomes" id="UP001279642"/>
    </source>
</evidence>
<name>A0ABU5EIG7_9PROT</name>
<keyword evidence="2" id="KW-1185">Reference proteome</keyword>
<evidence type="ECO:0000313" key="1">
    <source>
        <dbReference type="EMBL" id="MDY0885624.1"/>
    </source>
</evidence>
<gene>
    <name evidence="1" type="ORF">SMD27_22485</name>
</gene>
<proteinExistence type="predicted"/>